<protein>
    <recommendedName>
        <fullName evidence="3">Asp23/Gls24 family envelope stress response protein</fullName>
    </recommendedName>
</protein>
<comment type="caution">
    <text evidence="1">The sequence shown here is derived from an EMBL/GenBank/DDBJ whole genome shotgun (WGS) entry which is preliminary data.</text>
</comment>
<evidence type="ECO:0000313" key="2">
    <source>
        <dbReference type="Proteomes" id="UP000297866"/>
    </source>
</evidence>
<keyword evidence="2" id="KW-1185">Reference proteome</keyword>
<evidence type="ECO:0000313" key="1">
    <source>
        <dbReference type="EMBL" id="TFB55965.1"/>
    </source>
</evidence>
<sequence length="202" mass="21677">MTTPPTGPHDERHDESEDIIADLSEYLDRGESPPLELLDRSPAHRIALESLLRFRSVARGLLQADADAEPSRDDSWVSRILTNIHIEARAGRSIPLASPTPSAEFSITEGAVRGLIRAAGDSVPGSLIGRCRLDGDVTVPGEPITVAVEASVPWGEPIPAAADHIREGIADALHRHTELTLAAIDVTVTDVNLSRDGQEPEQ</sequence>
<organism evidence="1 2">
    <name type="scientific">Cryobacterium tagatosivorans</name>
    <dbReference type="NCBI Taxonomy" id="1259199"/>
    <lineage>
        <taxon>Bacteria</taxon>
        <taxon>Bacillati</taxon>
        <taxon>Actinomycetota</taxon>
        <taxon>Actinomycetes</taxon>
        <taxon>Micrococcales</taxon>
        <taxon>Microbacteriaceae</taxon>
        <taxon>Cryobacterium</taxon>
    </lineage>
</organism>
<accession>A0A4V3I6Z3</accession>
<dbReference type="Proteomes" id="UP000297866">
    <property type="component" value="Unassembled WGS sequence"/>
</dbReference>
<proteinExistence type="predicted"/>
<dbReference type="RefSeq" id="WP_134487477.1">
    <property type="nucleotide sequence ID" value="NZ_SOEZ01000010.1"/>
</dbReference>
<dbReference type="OrthoDB" id="4953969at2"/>
<reference evidence="1 2" key="1">
    <citation type="submission" date="2019-03" db="EMBL/GenBank/DDBJ databases">
        <title>Genomics of glacier-inhabiting Cryobacterium strains.</title>
        <authorList>
            <person name="Liu Q."/>
            <person name="Xin Y.-H."/>
        </authorList>
    </citation>
    <scope>NUCLEOTIDE SEQUENCE [LARGE SCALE GENOMIC DNA]</scope>
    <source>
        <strain evidence="1 2">Sr47</strain>
    </source>
</reference>
<dbReference type="AlphaFoldDB" id="A0A4V3I6Z3"/>
<dbReference type="EMBL" id="SOEZ01000010">
    <property type="protein sequence ID" value="TFB55965.1"/>
    <property type="molecule type" value="Genomic_DNA"/>
</dbReference>
<evidence type="ECO:0008006" key="3">
    <source>
        <dbReference type="Google" id="ProtNLM"/>
    </source>
</evidence>
<gene>
    <name evidence="1" type="ORF">E3O23_01880</name>
</gene>
<name>A0A4V3I6Z3_9MICO</name>